<evidence type="ECO:0000256" key="4">
    <source>
        <dbReference type="ARBA" id="ARBA00022605"/>
    </source>
</evidence>
<dbReference type="EC" id="3.5.4.9" evidence="12"/>
<dbReference type="UniPathway" id="UPA00193"/>
<evidence type="ECO:0000313" key="16">
    <source>
        <dbReference type="Proteomes" id="UP000197024"/>
    </source>
</evidence>
<accession>A0A1Z3M130</accession>
<dbReference type="AlphaFoldDB" id="A0A1Z3M130"/>
<evidence type="ECO:0000256" key="2">
    <source>
        <dbReference type="ARBA" id="ARBA00011738"/>
    </source>
</evidence>
<dbReference type="CDD" id="cd01080">
    <property type="entry name" value="NAD_bind_m-THF_DH_Cyclohyd"/>
    <property type="match status" value="1"/>
</dbReference>
<comment type="subunit">
    <text evidence="2 12">Homodimer.</text>
</comment>
<dbReference type="GO" id="GO:0004477">
    <property type="term" value="F:methenyltetrahydrofolate cyclohydrolase activity"/>
    <property type="evidence" value="ECO:0007669"/>
    <property type="project" value="UniProtKB-UniRule"/>
</dbReference>
<dbReference type="GO" id="GO:0005829">
    <property type="term" value="C:cytosol"/>
    <property type="evidence" value="ECO:0007669"/>
    <property type="project" value="TreeGrafter"/>
</dbReference>
<evidence type="ECO:0000259" key="13">
    <source>
        <dbReference type="Pfam" id="PF00763"/>
    </source>
</evidence>
<dbReference type="SUPFAM" id="SSF51735">
    <property type="entry name" value="NAD(P)-binding Rossmann-fold domains"/>
    <property type="match status" value="1"/>
</dbReference>
<dbReference type="PROSITE" id="PS00767">
    <property type="entry name" value="THF_DHG_CYH_2"/>
    <property type="match status" value="1"/>
</dbReference>
<proteinExistence type="inferred from homology"/>
<gene>
    <name evidence="12" type="primary">folD</name>
    <name evidence="15" type="ORF">CD943_15350</name>
</gene>
<dbReference type="InterPro" id="IPR000672">
    <property type="entry name" value="THF_DH/CycHdrlase"/>
</dbReference>
<dbReference type="GO" id="GO:0004488">
    <property type="term" value="F:methylenetetrahydrofolate dehydrogenase (NADP+) activity"/>
    <property type="evidence" value="ECO:0007669"/>
    <property type="project" value="UniProtKB-UniRule"/>
</dbReference>
<keyword evidence="7 12" id="KW-0521">NADP</keyword>
<dbReference type="FunFam" id="3.40.50.10860:FF:000005">
    <property type="entry name" value="C-1-tetrahydrofolate synthase, cytoplasmic, putative"/>
    <property type="match status" value="1"/>
</dbReference>
<comment type="caution">
    <text evidence="12">Lacks conserved residue(s) required for the propagation of feature annotation.</text>
</comment>
<evidence type="ECO:0000256" key="1">
    <source>
        <dbReference type="ARBA" id="ARBA00004777"/>
    </source>
</evidence>
<keyword evidence="5 12" id="KW-0658">Purine biosynthesis</keyword>
<comment type="similarity">
    <text evidence="12">Belongs to the tetrahydrofolate dehydrogenase/cyclohydrolase family.</text>
</comment>
<evidence type="ECO:0000256" key="7">
    <source>
        <dbReference type="ARBA" id="ARBA00022857"/>
    </source>
</evidence>
<dbReference type="NCBIfam" id="NF010785">
    <property type="entry name" value="PRK14188.1"/>
    <property type="match status" value="1"/>
</dbReference>
<dbReference type="Pfam" id="PF02882">
    <property type="entry name" value="THF_DHG_CYH_C"/>
    <property type="match status" value="1"/>
</dbReference>
<dbReference type="GO" id="GO:0009086">
    <property type="term" value="P:methionine biosynthetic process"/>
    <property type="evidence" value="ECO:0007669"/>
    <property type="project" value="UniProtKB-KW"/>
</dbReference>
<feature type="binding site" evidence="12">
    <location>
        <begin position="171"/>
        <end position="173"/>
    </location>
    <ligand>
        <name>NADP(+)</name>
        <dbReference type="ChEBI" id="CHEBI:58349"/>
    </ligand>
</feature>
<evidence type="ECO:0000256" key="6">
    <source>
        <dbReference type="ARBA" id="ARBA00022801"/>
    </source>
</evidence>
<dbReference type="EMBL" id="CP021995">
    <property type="protein sequence ID" value="ASD28153.1"/>
    <property type="molecule type" value="Genomic_DNA"/>
</dbReference>
<sequence>MAVEPARASLIDGKAFSQTLVERVAAAAARLESAHGVKPGLAVVIVGEDPASQLYVRNKGETTLKAGMRSDTHRLPAETTQHELLALIASLNADAGIHGILVQLPLPKHIDSAAVLDAISPDKDVDGFHVVNAGRLAVGLPGMIPCTPLGSLMLLKDQLGDLSGLNAVIVGRSNIVGKPMAQLLLGESCTVTVAHSRTRDLPALCRTADILVAAVGRPEMIKGDWIKPGATVIDVGINRVLSRDPVKAAEGKTRVVGDVDFSEAVEVAGRITPVPGGVGPMTIACLLANTYTAACRAAGVEPEDLNG</sequence>
<dbReference type="InterPro" id="IPR046346">
    <property type="entry name" value="Aminoacid_DH-like_N_sf"/>
</dbReference>
<feature type="domain" description="Tetrahydrofolate dehydrogenase/cyclohydrolase catalytic" evidence="13">
    <location>
        <begin position="11"/>
        <end position="126"/>
    </location>
</feature>
<dbReference type="FunFam" id="3.40.50.720:FF:000006">
    <property type="entry name" value="Bifunctional protein FolD"/>
    <property type="match status" value="1"/>
</dbReference>
<dbReference type="HAMAP" id="MF_01576">
    <property type="entry name" value="THF_DHG_CYH"/>
    <property type="match status" value="1"/>
</dbReference>
<keyword evidence="6 12" id="KW-0378">Hydrolase</keyword>
<keyword evidence="11 12" id="KW-0511">Multifunctional enzyme</keyword>
<comment type="catalytic activity">
    <reaction evidence="12">
        <text>(6R)-5,10-methenyltetrahydrofolate + H2O = (6R)-10-formyltetrahydrofolate + H(+)</text>
        <dbReference type="Rhea" id="RHEA:23700"/>
        <dbReference type="ChEBI" id="CHEBI:15377"/>
        <dbReference type="ChEBI" id="CHEBI:15378"/>
        <dbReference type="ChEBI" id="CHEBI:57455"/>
        <dbReference type="ChEBI" id="CHEBI:195366"/>
        <dbReference type="EC" id="3.5.4.9"/>
    </reaction>
</comment>
<keyword evidence="8 12" id="KW-0560">Oxidoreductase</keyword>
<dbReference type="InterPro" id="IPR020630">
    <property type="entry name" value="THF_DH/CycHdrlase_cat_dom"/>
</dbReference>
<feature type="binding site" evidence="12">
    <location>
        <position position="237"/>
    </location>
    <ligand>
        <name>NADP(+)</name>
        <dbReference type="ChEBI" id="CHEBI:58349"/>
    </ligand>
</feature>
<dbReference type="Gene3D" id="3.40.50.720">
    <property type="entry name" value="NAD(P)-binding Rossmann-like Domain"/>
    <property type="match status" value="1"/>
</dbReference>
<dbReference type="GO" id="GO:0006164">
    <property type="term" value="P:purine nucleotide biosynthetic process"/>
    <property type="evidence" value="ECO:0007669"/>
    <property type="project" value="UniProtKB-KW"/>
</dbReference>
<comment type="pathway">
    <text evidence="1 12">One-carbon metabolism; tetrahydrofolate interconversion.</text>
</comment>
<reference evidence="15 16" key="2">
    <citation type="submission" date="2017-06" db="EMBL/GenBank/DDBJ databases">
        <authorList>
            <person name="Kim H.J."/>
            <person name="Triplett B.A."/>
        </authorList>
    </citation>
    <scope>NUCLEOTIDE SEQUENCE [LARGE SCALE GENOMIC DNA]</scope>
    <source>
        <strain evidence="15 16">BZC3</strain>
    </source>
</reference>
<evidence type="ECO:0000256" key="12">
    <source>
        <dbReference type="HAMAP-Rule" id="MF_01576"/>
    </source>
</evidence>
<evidence type="ECO:0000256" key="9">
    <source>
        <dbReference type="ARBA" id="ARBA00023102"/>
    </source>
</evidence>
<keyword evidence="10 12" id="KW-0486">Methionine biosynthesis</keyword>
<evidence type="ECO:0000256" key="5">
    <source>
        <dbReference type="ARBA" id="ARBA00022755"/>
    </source>
</evidence>
<keyword evidence="3 12" id="KW-0554">One-carbon metabolism</keyword>
<dbReference type="GO" id="GO:0035999">
    <property type="term" value="P:tetrahydrofolate interconversion"/>
    <property type="evidence" value="ECO:0007669"/>
    <property type="project" value="UniProtKB-UniRule"/>
</dbReference>
<evidence type="ECO:0000256" key="11">
    <source>
        <dbReference type="ARBA" id="ARBA00023268"/>
    </source>
</evidence>
<dbReference type="Gene3D" id="3.40.50.10860">
    <property type="entry name" value="Leucine Dehydrogenase, chain A, domain 1"/>
    <property type="match status" value="1"/>
</dbReference>
<evidence type="ECO:0000313" key="15">
    <source>
        <dbReference type="EMBL" id="ASD28153.1"/>
    </source>
</evidence>
<keyword evidence="9 12" id="KW-0368">Histidine biosynthesis</keyword>
<evidence type="ECO:0000259" key="14">
    <source>
        <dbReference type="Pfam" id="PF02882"/>
    </source>
</evidence>
<dbReference type="PANTHER" id="PTHR48099:SF5">
    <property type="entry name" value="C-1-TETRAHYDROFOLATE SYNTHASE, CYTOPLASMIC"/>
    <property type="match status" value="1"/>
</dbReference>
<feature type="domain" description="Tetrahydrofolate dehydrogenase/cyclohydrolase NAD(P)-binding" evidence="14">
    <location>
        <begin position="145"/>
        <end position="296"/>
    </location>
</feature>
<dbReference type="InterPro" id="IPR020867">
    <property type="entry name" value="THF_DH/CycHdrlase_CS"/>
</dbReference>
<dbReference type="SUPFAM" id="SSF53223">
    <property type="entry name" value="Aminoacid dehydrogenase-like, N-terminal domain"/>
    <property type="match status" value="1"/>
</dbReference>
<evidence type="ECO:0000256" key="3">
    <source>
        <dbReference type="ARBA" id="ARBA00022563"/>
    </source>
</evidence>
<dbReference type="GO" id="GO:0000105">
    <property type="term" value="P:L-histidine biosynthetic process"/>
    <property type="evidence" value="ECO:0007669"/>
    <property type="project" value="UniProtKB-KW"/>
</dbReference>
<evidence type="ECO:0000256" key="8">
    <source>
        <dbReference type="ARBA" id="ARBA00023002"/>
    </source>
</evidence>
<dbReference type="STRING" id="293.GCA_000988015_00675"/>
<comment type="catalytic activity">
    <reaction evidence="12">
        <text>(6R)-5,10-methylene-5,6,7,8-tetrahydrofolate + NADP(+) = (6R)-5,10-methenyltetrahydrofolate + NADPH</text>
        <dbReference type="Rhea" id="RHEA:22812"/>
        <dbReference type="ChEBI" id="CHEBI:15636"/>
        <dbReference type="ChEBI" id="CHEBI:57455"/>
        <dbReference type="ChEBI" id="CHEBI:57783"/>
        <dbReference type="ChEBI" id="CHEBI:58349"/>
        <dbReference type="EC" id="1.5.1.5"/>
    </reaction>
</comment>
<dbReference type="InterPro" id="IPR020631">
    <property type="entry name" value="THF_DH/CycHdrlase_NAD-bd_dom"/>
</dbReference>
<name>A0A1Z3M130_BREDI</name>
<dbReference type="EC" id="1.5.1.5" evidence="12"/>
<dbReference type="PANTHER" id="PTHR48099">
    <property type="entry name" value="C-1-TETRAHYDROFOLATE SYNTHASE, CYTOPLASMIC-RELATED"/>
    <property type="match status" value="1"/>
</dbReference>
<dbReference type="PROSITE" id="PS00766">
    <property type="entry name" value="THF_DHG_CYH_1"/>
    <property type="match status" value="1"/>
</dbReference>
<evidence type="ECO:0000256" key="10">
    <source>
        <dbReference type="ARBA" id="ARBA00023167"/>
    </source>
</evidence>
<dbReference type="RefSeq" id="WP_088411597.1">
    <property type="nucleotide sequence ID" value="NZ_CP021995.1"/>
</dbReference>
<protein>
    <recommendedName>
        <fullName evidence="12">Bifunctional protein FolD</fullName>
    </recommendedName>
    <domain>
        <recommendedName>
            <fullName evidence="12">Methylenetetrahydrofolate dehydrogenase</fullName>
            <ecNumber evidence="12">1.5.1.5</ecNumber>
        </recommendedName>
    </domain>
    <domain>
        <recommendedName>
            <fullName evidence="12">Methenyltetrahydrofolate cyclohydrolase</fullName>
            <ecNumber evidence="12">3.5.4.9</ecNumber>
        </recommendedName>
    </domain>
</protein>
<keyword evidence="4 12" id="KW-0028">Amino-acid biosynthesis</keyword>
<dbReference type="Pfam" id="PF00763">
    <property type="entry name" value="THF_DHG_CYH"/>
    <property type="match status" value="1"/>
</dbReference>
<dbReference type="PRINTS" id="PR00085">
    <property type="entry name" value="THFDHDRGNASE"/>
</dbReference>
<dbReference type="Proteomes" id="UP000197024">
    <property type="component" value="Chromosome"/>
</dbReference>
<reference evidence="15 16" key="1">
    <citation type="submission" date="2017-06" db="EMBL/GenBank/DDBJ databases">
        <title>Biodegradation of gentamicin by bacterial consortia AMQD4 in synthetic medium and raw gentamicin sewage.</title>
        <authorList>
            <person name="Chang H."/>
            <person name="Feng Y."/>
            <person name="Li Z."/>
            <person name="Xue J."/>
            <person name="Cheng D."/>
        </authorList>
    </citation>
    <scope>NUCLEOTIDE SEQUENCE [LARGE SCALE GENOMIC DNA]</scope>
    <source>
        <strain evidence="15 16">BZC3</strain>
    </source>
</reference>
<dbReference type="InterPro" id="IPR036291">
    <property type="entry name" value="NAD(P)-bd_dom_sf"/>
</dbReference>
<organism evidence="15 16">
    <name type="scientific">Brevundimonas diminuta</name>
    <name type="common">Pseudomonas diminuta</name>
    <dbReference type="NCBI Taxonomy" id="293"/>
    <lineage>
        <taxon>Bacteria</taxon>
        <taxon>Pseudomonadati</taxon>
        <taxon>Pseudomonadota</taxon>
        <taxon>Alphaproteobacteria</taxon>
        <taxon>Caulobacterales</taxon>
        <taxon>Caulobacteraceae</taxon>
        <taxon>Brevundimonas</taxon>
    </lineage>
</organism>
<comment type="function">
    <text evidence="12">Catalyzes the oxidation of 5,10-methylenetetrahydrofolate to 5,10-methenyltetrahydrofolate and then the hydrolysis of 5,10-methenyltetrahydrofolate to 10-formyltetrahydrofolate.</text>
</comment>